<keyword evidence="5" id="KW-0449">Lipoprotein</keyword>
<reference evidence="6 7" key="1">
    <citation type="submission" date="2017-11" db="EMBL/GenBank/DDBJ databases">
        <title>Genome sequence of Entomoplasma freundtii BARC 318 (ATCC 51999).</title>
        <authorList>
            <person name="Lo W.-S."/>
            <person name="Gasparich G.E."/>
            <person name="Kuo C.-H."/>
        </authorList>
    </citation>
    <scope>NUCLEOTIDE SEQUENCE [LARGE SCALE GENOMIC DNA]</scope>
    <source>
        <strain evidence="6 7">BARC 318</strain>
    </source>
</reference>
<dbReference type="Proteomes" id="UP000232222">
    <property type="component" value="Chromosome"/>
</dbReference>
<dbReference type="PANTHER" id="PTHR34296">
    <property type="entry name" value="TRANSCRIPTIONAL ACTIVATOR PROTEIN MED"/>
    <property type="match status" value="1"/>
</dbReference>
<evidence type="ECO:0000313" key="6">
    <source>
        <dbReference type="EMBL" id="ATZ16640.1"/>
    </source>
</evidence>
<gene>
    <name evidence="6" type="ORF">EFREU_v1c06200</name>
</gene>
<organism evidence="6 7">
    <name type="scientific">Entomoplasma freundtii</name>
    <dbReference type="NCBI Taxonomy" id="74700"/>
    <lineage>
        <taxon>Bacteria</taxon>
        <taxon>Bacillati</taxon>
        <taxon>Mycoplasmatota</taxon>
        <taxon>Mollicutes</taxon>
        <taxon>Entomoplasmatales</taxon>
        <taxon>Entomoplasmataceae</taxon>
        <taxon>Entomoplasma</taxon>
    </lineage>
</organism>
<evidence type="ECO:0000256" key="2">
    <source>
        <dbReference type="ARBA" id="ARBA00022475"/>
    </source>
</evidence>
<keyword evidence="4" id="KW-0472">Membrane</keyword>
<dbReference type="KEGG" id="efr:EFREU_v1c06200"/>
<dbReference type="Gene3D" id="3.40.50.2300">
    <property type="match status" value="2"/>
</dbReference>
<evidence type="ECO:0000256" key="3">
    <source>
        <dbReference type="ARBA" id="ARBA00022729"/>
    </source>
</evidence>
<dbReference type="PROSITE" id="PS51257">
    <property type="entry name" value="PROKAR_LIPOPROTEIN"/>
    <property type="match status" value="1"/>
</dbReference>
<accession>A0A2K8NS27</accession>
<comment type="subcellular location">
    <subcellularLocation>
        <location evidence="1">Cell membrane</location>
    </subcellularLocation>
</comment>
<dbReference type="PANTHER" id="PTHR34296:SF2">
    <property type="entry name" value="ABC TRANSPORTER GUANOSINE-BINDING PROTEIN NUPN"/>
    <property type="match status" value="1"/>
</dbReference>
<evidence type="ECO:0000256" key="1">
    <source>
        <dbReference type="ARBA" id="ARBA00004236"/>
    </source>
</evidence>
<name>A0A2K8NS27_9MOLU</name>
<keyword evidence="7" id="KW-1185">Reference proteome</keyword>
<protein>
    <submittedName>
        <fullName evidence="6">Ribose/galactose ABC transporter substrate-binding protein</fullName>
    </submittedName>
</protein>
<proteinExistence type="predicted"/>
<keyword evidence="2" id="KW-1003">Cell membrane</keyword>
<dbReference type="EMBL" id="CP024962">
    <property type="protein sequence ID" value="ATZ16640.1"/>
    <property type="molecule type" value="Genomic_DNA"/>
</dbReference>
<dbReference type="Pfam" id="PF02608">
    <property type="entry name" value="Bmp"/>
    <property type="match status" value="1"/>
</dbReference>
<evidence type="ECO:0000313" key="7">
    <source>
        <dbReference type="Proteomes" id="UP000232222"/>
    </source>
</evidence>
<keyword evidence="3" id="KW-0732">Signal</keyword>
<dbReference type="AlphaFoldDB" id="A0A2K8NS27"/>
<evidence type="ECO:0000256" key="5">
    <source>
        <dbReference type="ARBA" id="ARBA00023288"/>
    </source>
</evidence>
<dbReference type="RefSeq" id="WP_100609716.1">
    <property type="nucleotide sequence ID" value="NZ_CP024962.1"/>
</dbReference>
<evidence type="ECO:0000256" key="4">
    <source>
        <dbReference type="ARBA" id="ARBA00023136"/>
    </source>
</evidence>
<dbReference type="GO" id="GO:0005886">
    <property type="term" value="C:plasma membrane"/>
    <property type="evidence" value="ECO:0007669"/>
    <property type="project" value="UniProtKB-SubCell"/>
</dbReference>
<sequence length="473" mass="51545">MKKIILPLTGLTIALSAGSSVVSCIHAAYNPGLIGERIALITDAGRVTDKSFNQSMYEALNEYSNRKENPQEGGGFDFYNRGLSAKHNFVQPLKTDYADLVSAYKVAALKGTDMLILSGFQHANTVPVASQLVGPNKTVIFVDSDMNNQYNVINLVYNSQLAGFAAAYNTAVWATQKIVDGEGNWRYQGALHDPHKVSFGLFGGISSKAAVDNYLWGMMVAIQYFNENAKAHHNQYDNGQTPFVYFANLGKDGDVANIPNIEGSNSNYFSGSFEPGAATKAGIPSYLEENGADVIFPVAGPQTSDVLSGTKSYVIGVDSDQSVQYPSYAERFVTSATKNLKVSLWDAFDHSKGNRLNLDENGNLLPKPKFATDDSDGYWDGTIVTPKPAWSISIDQEAQIKNKVPPTAKFRESLVAWDKHIDKLKPLSDILVESYNKTGSKTTDYMNKELIVSVARALLAAAEPLPLTFPSDK</sequence>
<dbReference type="OrthoDB" id="9769871at2"/>
<dbReference type="InterPro" id="IPR003760">
    <property type="entry name" value="PnrA-like"/>
</dbReference>
<dbReference type="InterPro" id="IPR050957">
    <property type="entry name" value="BMP_lipoprotein"/>
</dbReference>